<dbReference type="EMBL" id="BMKP01000008">
    <property type="protein sequence ID" value="GGF22327.1"/>
    <property type="molecule type" value="Genomic_DNA"/>
</dbReference>
<gene>
    <name evidence="1" type="ORF">GCM10011518_34410</name>
</gene>
<accession>A0ABQ1UM21</accession>
<keyword evidence="2" id="KW-1185">Reference proteome</keyword>
<evidence type="ECO:0008006" key="3">
    <source>
        <dbReference type="Google" id="ProtNLM"/>
    </source>
</evidence>
<proteinExistence type="predicted"/>
<evidence type="ECO:0000313" key="1">
    <source>
        <dbReference type="EMBL" id="GGF22327.1"/>
    </source>
</evidence>
<reference evidence="2" key="1">
    <citation type="journal article" date="2019" name="Int. J. Syst. Evol. Microbiol.">
        <title>The Global Catalogue of Microorganisms (GCM) 10K type strain sequencing project: providing services to taxonomists for standard genome sequencing and annotation.</title>
        <authorList>
            <consortium name="The Broad Institute Genomics Platform"/>
            <consortium name="The Broad Institute Genome Sequencing Center for Infectious Disease"/>
            <person name="Wu L."/>
            <person name="Ma J."/>
        </authorList>
    </citation>
    <scope>NUCLEOTIDE SEQUENCE [LARGE SCALE GENOMIC DNA]</scope>
    <source>
        <strain evidence="2">CGMCC 1.16060</strain>
    </source>
</reference>
<sequence>MIRIVFFFYIIFPVLSFSQTIYDPKVSFAVETYAFLKGQNAALEKVSEEFPRLKPVVGAAEKNLYTEFGRAEKNLKQFLSEELNDTQFDSLHNHIDSLSNHQLSNPIQKEEYAHEFLLMVKERSNENINNESLSKGILSFKYHDKPHQEITDGHVVFFSTENHPKAENAFLKIPIPKSWLAQEASMPETIQQFTSYHGNGNEKILIVAYDLPADLKDFKLSEKSIPALLSPQTKLIRTEYVTIDGIPSVMIEAEESIEYNKKKMKIRMLQFMFVQHTKLYCLQGSIGPAEANEDLRLQIKKYEPLFRLIASGTELNN</sequence>
<comment type="caution">
    <text evidence="1">The sequence shown here is derived from an EMBL/GenBank/DDBJ whole genome shotgun (WGS) entry which is preliminary data.</text>
</comment>
<dbReference type="RefSeq" id="WP_163395672.1">
    <property type="nucleotide sequence ID" value="NZ_BMKP01000008.1"/>
</dbReference>
<dbReference type="Proteomes" id="UP000655016">
    <property type="component" value="Unassembled WGS sequence"/>
</dbReference>
<protein>
    <recommendedName>
        <fullName evidence="3">DUF1795 domain-containing protein</fullName>
    </recommendedName>
</protein>
<evidence type="ECO:0000313" key="2">
    <source>
        <dbReference type="Proteomes" id="UP000655016"/>
    </source>
</evidence>
<organism evidence="1 2">
    <name type="scientific">Flavobacterium limi</name>
    <dbReference type="NCBI Taxonomy" id="2045105"/>
    <lineage>
        <taxon>Bacteria</taxon>
        <taxon>Pseudomonadati</taxon>
        <taxon>Bacteroidota</taxon>
        <taxon>Flavobacteriia</taxon>
        <taxon>Flavobacteriales</taxon>
        <taxon>Flavobacteriaceae</taxon>
        <taxon>Flavobacterium</taxon>
    </lineage>
</organism>
<name>A0ABQ1UM21_9FLAO</name>